<evidence type="ECO:0000313" key="1">
    <source>
        <dbReference type="EMBL" id="KAF2118134.1"/>
    </source>
</evidence>
<reference evidence="1" key="1">
    <citation type="journal article" date="2020" name="Stud. Mycol.">
        <title>101 Dothideomycetes genomes: a test case for predicting lifestyles and emergence of pathogens.</title>
        <authorList>
            <person name="Haridas S."/>
            <person name="Albert R."/>
            <person name="Binder M."/>
            <person name="Bloem J."/>
            <person name="Labutti K."/>
            <person name="Salamov A."/>
            <person name="Andreopoulos B."/>
            <person name="Baker S."/>
            <person name="Barry K."/>
            <person name="Bills G."/>
            <person name="Bluhm B."/>
            <person name="Cannon C."/>
            <person name="Castanera R."/>
            <person name="Culley D."/>
            <person name="Daum C."/>
            <person name="Ezra D."/>
            <person name="Gonzalez J."/>
            <person name="Henrissat B."/>
            <person name="Kuo A."/>
            <person name="Liang C."/>
            <person name="Lipzen A."/>
            <person name="Lutzoni F."/>
            <person name="Magnuson J."/>
            <person name="Mondo S."/>
            <person name="Nolan M."/>
            <person name="Ohm R."/>
            <person name="Pangilinan J."/>
            <person name="Park H.-J."/>
            <person name="Ramirez L."/>
            <person name="Alfaro M."/>
            <person name="Sun H."/>
            <person name="Tritt A."/>
            <person name="Yoshinaga Y."/>
            <person name="Zwiers L.-H."/>
            <person name="Turgeon B."/>
            <person name="Goodwin S."/>
            <person name="Spatafora J."/>
            <person name="Crous P."/>
            <person name="Grigoriev I."/>
        </authorList>
    </citation>
    <scope>NUCLEOTIDE SEQUENCE</scope>
    <source>
        <strain evidence="1">CBS 627.86</strain>
    </source>
</reference>
<sequence>MSKPGLKARPNPSRASLLLSLRSFGVGATGTLHPKLPPIFALQGRAHAKSPHESLVHLLDHLLVHIKYVEVPVLNLLHQSTKLRSSANESQQSNVDNEVESLLILRSDLPRMFPARNPDLNPEEAPPPSALSRQITFSYLDQQK</sequence>
<dbReference type="EMBL" id="ML977317">
    <property type="protein sequence ID" value="KAF2118134.1"/>
    <property type="molecule type" value="Genomic_DNA"/>
</dbReference>
<protein>
    <submittedName>
        <fullName evidence="1">Uncharacterized protein</fullName>
    </submittedName>
</protein>
<proteinExistence type="predicted"/>
<dbReference type="AlphaFoldDB" id="A0A6A5ZGA1"/>
<gene>
    <name evidence="1" type="ORF">BDV96DRAFT_643396</name>
</gene>
<evidence type="ECO:0000313" key="2">
    <source>
        <dbReference type="Proteomes" id="UP000799770"/>
    </source>
</evidence>
<keyword evidence="2" id="KW-1185">Reference proteome</keyword>
<dbReference type="Proteomes" id="UP000799770">
    <property type="component" value="Unassembled WGS sequence"/>
</dbReference>
<accession>A0A6A5ZGA1</accession>
<name>A0A6A5ZGA1_9PLEO</name>
<organism evidence="1 2">
    <name type="scientific">Lophiotrema nucula</name>
    <dbReference type="NCBI Taxonomy" id="690887"/>
    <lineage>
        <taxon>Eukaryota</taxon>
        <taxon>Fungi</taxon>
        <taxon>Dikarya</taxon>
        <taxon>Ascomycota</taxon>
        <taxon>Pezizomycotina</taxon>
        <taxon>Dothideomycetes</taxon>
        <taxon>Pleosporomycetidae</taxon>
        <taxon>Pleosporales</taxon>
        <taxon>Lophiotremataceae</taxon>
        <taxon>Lophiotrema</taxon>
    </lineage>
</organism>